<evidence type="ECO:0000313" key="2">
    <source>
        <dbReference type="EMBL" id="SUA51053.1"/>
    </source>
</evidence>
<evidence type="ECO:0000313" key="3">
    <source>
        <dbReference type="Proteomes" id="UP000254603"/>
    </source>
</evidence>
<dbReference type="OrthoDB" id="101857at2"/>
<accession>A0A378XBX9</accession>
<dbReference type="AlphaFoldDB" id="A0A378XBX9"/>
<gene>
    <name evidence="1" type="ORF">I6G29_02040</name>
    <name evidence="2" type="ORF">NCTC11997_00456</name>
</gene>
<proteinExistence type="predicted"/>
<keyword evidence="4" id="KW-1185">Reference proteome</keyword>
<reference evidence="1 4" key="2">
    <citation type="submission" date="2020-12" db="EMBL/GenBank/DDBJ databases">
        <title>FDA dAtabase for Regulatory Grade micrObial Sequences (FDA-ARGOS): Supporting development and validation of Infectious Disease Dx tests.</title>
        <authorList>
            <person name="Sproer C."/>
            <person name="Gronow S."/>
            <person name="Severitt S."/>
            <person name="Schroder I."/>
            <person name="Tallon L."/>
            <person name="Sadzewicz L."/>
            <person name="Zhao X."/>
            <person name="Boylan J."/>
            <person name="Ott S."/>
            <person name="Bowen H."/>
            <person name="Vavikolanu K."/>
            <person name="Mehta A."/>
            <person name="Aluvathingal J."/>
            <person name="Nadendla S."/>
            <person name="Lowell S."/>
            <person name="Myers T."/>
            <person name="Yan Y."/>
            <person name="Sichtig H."/>
        </authorList>
    </citation>
    <scope>NUCLEOTIDE SEQUENCE [LARGE SCALE GENOMIC DNA]</scope>
    <source>
        <strain evidence="1 4">FDAARGOS_872</strain>
    </source>
</reference>
<organism evidence="2 3">
    <name type="scientific">Oligella ureolytica</name>
    <dbReference type="NCBI Taxonomy" id="90244"/>
    <lineage>
        <taxon>Bacteria</taxon>
        <taxon>Pseudomonadati</taxon>
        <taxon>Pseudomonadota</taxon>
        <taxon>Betaproteobacteria</taxon>
        <taxon>Burkholderiales</taxon>
        <taxon>Alcaligenaceae</taxon>
        <taxon>Oligella</taxon>
    </lineage>
</organism>
<dbReference type="EMBL" id="CP065725">
    <property type="protein sequence ID" value="QPT40422.1"/>
    <property type="molecule type" value="Genomic_DNA"/>
</dbReference>
<evidence type="ECO:0000313" key="1">
    <source>
        <dbReference type="EMBL" id="QPT40422.1"/>
    </source>
</evidence>
<sequence length="200" mass="22737">MTKVQKFERDNLSPHLSKDGLAIFERYVLNSNCYLEYGSGGSTLRAHNLGAKHIISVDSSKDWTQAIKKSLNGSTNADLLYCNIGTISNWGKPVNDDGIKNYHNYMVTPWKVANNKNLDVDLIMIDGRFRVACFLYSLLCAKPGAIILFDDYTLRPRYHVVEEFCPKIKSYGRLAEFVVNKNYNLPELVARISEYSIVQD</sequence>
<evidence type="ECO:0008006" key="5">
    <source>
        <dbReference type="Google" id="ProtNLM"/>
    </source>
</evidence>
<dbReference type="Proteomes" id="UP000594903">
    <property type="component" value="Chromosome"/>
</dbReference>
<dbReference type="InterPro" id="IPR029063">
    <property type="entry name" value="SAM-dependent_MTases_sf"/>
</dbReference>
<reference evidence="2 3" key="1">
    <citation type="submission" date="2018-06" db="EMBL/GenBank/DDBJ databases">
        <authorList>
            <consortium name="Pathogen Informatics"/>
            <person name="Doyle S."/>
        </authorList>
    </citation>
    <scope>NUCLEOTIDE SEQUENCE [LARGE SCALE GENOMIC DNA]</scope>
    <source>
        <strain evidence="2 3">NCTC11997</strain>
    </source>
</reference>
<dbReference type="RefSeq" id="WP_018574203.1">
    <property type="nucleotide sequence ID" value="NZ_CP065725.1"/>
</dbReference>
<dbReference type="Proteomes" id="UP000254603">
    <property type="component" value="Unassembled WGS sequence"/>
</dbReference>
<dbReference type="EMBL" id="UGSB01000001">
    <property type="protein sequence ID" value="SUA51053.1"/>
    <property type="molecule type" value="Genomic_DNA"/>
</dbReference>
<dbReference type="Gene3D" id="3.40.50.150">
    <property type="entry name" value="Vaccinia Virus protein VP39"/>
    <property type="match status" value="1"/>
</dbReference>
<name>A0A378XBX9_9BURK</name>
<evidence type="ECO:0000313" key="4">
    <source>
        <dbReference type="Proteomes" id="UP000594903"/>
    </source>
</evidence>
<dbReference type="STRING" id="1122619.GCA_000373745_01018"/>
<protein>
    <recommendedName>
        <fullName evidence="5">Class I SAM-dependent methyltransferase</fullName>
    </recommendedName>
</protein>